<accession>A0A4D4JAK9</accession>
<evidence type="ECO:0000313" key="2">
    <source>
        <dbReference type="Proteomes" id="UP000298860"/>
    </source>
</evidence>
<dbReference type="AlphaFoldDB" id="A0A4D4JAK9"/>
<dbReference type="RefSeq" id="WP_137814518.1">
    <property type="nucleotide sequence ID" value="NZ_BJFL01000014.1"/>
</dbReference>
<dbReference type="Proteomes" id="UP000298860">
    <property type="component" value="Unassembled WGS sequence"/>
</dbReference>
<dbReference type="EMBL" id="BJFL01000014">
    <property type="protein sequence ID" value="GDY31439.1"/>
    <property type="molecule type" value="Genomic_DNA"/>
</dbReference>
<gene>
    <name evidence="1" type="ORF">GTS_30720</name>
</gene>
<keyword evidence="2" id="KW-1185">Reference proteome</keyword>
<comment type="caution">
    <text evidence="1">The sequence shown here is derived from an EMBL/GenBank/DDBJ whole genome shotgun (WGS) entry which is preliminary data.</text>
</comment>
<name>A0A4D4JAK9_9PSEU</name>
<organism evidence="1 2">
    <name type="scientific">Gandjariella thermophila</name>
    <dbReference type="NCBI Taxonomy" id="1931992"/>
    <lineage>
        <taxon>Bacteria</taxon>
        <taxon>Bacillati</taxon>
        <taxon>Actinomycetota</taxon>
        <taxon>Actinomycetes</taxon>
        <taxon>Pseudonocardiales</taxon>
        <taxon>Pseudonocardiaceae</taxon>
        <taxon>Gandjariella</taxon>
    </lineage>
</organism>
<protein>
    <submittedName>
        <fullName evidence="1">Uncharacterized protein</fullName>
    </submittedName>
</protein>
<reference evidence="2" key="1">
    <citation type="submission" date="2019-04" db="EMBL/GenBank/DDBJ databases">
        <title>Draft genome sequence of Pseudonocardiaceae bacterium SL3-2-4.</title>
        <authorList>
            <person name="Ningsih F."/>
            <person name="Yokota A."/>
            <person name="Sakai Y."/>
            <person name="Nanatani K."/>
            <person name="Yabe S."/>
            <person name="Oetari A."/>
            <person name="Sjamsuridzal W."/>
        </authorList>
    </citation>
    <scope>NUCLEOTIDE SEQUENCE [LARGE SCALE GENOMIC DNA]</scope>
    <source>
        <strain evidence="2">SL3-2-4</strain>
    </source>
</reference>
<sequence>MRPEDIPQQNHGLHETRWCLLNCHRAANRDELRSLLDRVLDEYEAMDWLVKHLMELLARHTRPGEDPLVDRLLRAYAGPSAN</sequence>
<proteinExistence type="predicted"/>
<evidence type="ECO:0000313" key="1">
    <source>
        <dbReference type="EMBL" id="GDY31439.1"/>
    </source>
</evidence>